<organism evidence="2 3">
    <name type="scientific">Flammeovirga pectinis</name>
    <dbReference type="NCBI Taxonomy" id="2494373"/>
    <lineage>
        <taxon>Bacteria</taxon>
        <taxon>Pseudomonadati</taxon>
        <taxon>Bacteroidota</taxon>
        <taxon>Cytophagia</taxon>
        <taxon>Cytophagales</taxon>
        <taxon>Flammeovirgaceae</taxon>
        <taxon>Flammeovirga</taxon>
    </lineage>
</organism>
<keyword evidence="1" id="KW-0812">Transmembrane</keyword>
<keyword evidence="3" id="KW-1185">Reference proteome</keyword>
<name>A0A3Q9FV62_9BACT</name>
<keyword evidence="1" id="KW-0472">Membrane</keyword>
<gene>
    <name evidence="2" type="ORF">EI427_24030</name>
</gene>
<proteinExistence type="predicted"/>
<protein>
    <recommendedName>
        <fullName evidence="4">Glycosyltransferase family 2 protein</fullName>
    </recommendedName>
</protein>
<sequence>MVNNMENLFLFFYTILGGYLLLYCTYFMITLIVGSLYKARYSNNLPIKDDRWLIVIPAYNPNATFLKVLDSISKYSPKNDFKVHVLFQEANQEIRDKAIANYTIDFDEKSFDPKLGNTYVQALKHINTSIKIKEDFTHVVLLDKDNIVDEYFFSTLAKIRANGYEYIQGKRLPLSLKNGVASYDAISEELNNVTLRNYKSAFKWMPELTGSAFIINSTFFSNGIENLDLKNPGMDKNLFLEWLLNSTSKIRSTYTDLALVYEEKTDDIKVLKQQRTRWFAEQYLTAFSYSKKLISKFIKTGRIEVLDYTISIFRPPRSIVYLLLPLFFFIERIFIPQYYLFLISLTLLFIGTTVFLIKRKLVKTFFNFILIAPQIVLSNIRSLSNIFNKKISGIFIHTERNN</sequence>
<dbReference type="InterPro" id="IPR029044">
    <property type="entry name" value="Nucleotide-diphossugar_trans"/>
</dbReference>
<dbReference type="Proteomes" id="UP000267268">
    <property type="component" value="Chromosome 2"/>
</dbReference>
<dbReference type="KEGG" id="fll:EI427_24030"/>
<dbReference type="Pfam" id="PF13641">
    <property type="entry name" value="Glyco_tranf_2_3"/>
    <property type="match status" value="1"/>
</dbReference>
<feature type="transmembrane region" description="Helical" evidence="1">
    <location>
        <begin position="12"/>
        <end position="37"/>
    </location>
</feature>
<evidence type="ECO:0008006" key="4">
    <source>
        <dbReference type="Google" id="ProtNLM"/>
    </source>
</evidence>
<dbReference type="AlphaFoldDB" id="A0A3Q9FV62"/>
<evidence type="ECO:0000313" key="2">
    <source>
        <dbReference type="EMBL" id="AZQ65287.1"/>
    </source>
</evidence>
<evidence type="ECO:0000256" key="1">
    <source>
        <dbReference type="SAM" id="Phobius"/>
    </source>
</evidence>
<evidence type="ECO:0000313" key="3">
    <source>
        <dbReference type="Proteomes" id="UP000267268"/>
    </source>
</evidence>
<keyword evidence="1" id="KW-1133">Transmembrane helix</keyword>
<reference evidence="2 3" key="1">
    <citation type="submission" date="2018-12" db="EMBL/GenBank/DDBJ databases">
        <title>Flammeovirga pectinis sp. nov., isolated from the gut of the Korean scallop, Patinopecten yessoensis.</title>
        <authorList>
            <person name="Bae J.-W."/>
            <person name="Jeong Y.-S."/>
            <person name="Kang W."/>
        </authorList>
    </citation>
    <scope>NUCLEOTIDE SEQUENCE [LARGE SCALE GENOMIC DNA]</scope>
    <source>
        <strain evidence="2 3">L12M1</strain>
    </source>
</reference>
<dbReference type="EMBL" id="CP034563">
    <property type="protein sequence ID" value="AZQ65287.1"/>
    <property type="molecule type" value="Genomic_DNA"/>
</dbReference>
<feature type="transmembrane region" description="Helical" evidence="1">
    <location>
        <begin position="341"/>
        <end position="357"/>
    </location>
</feature>
<accession>A0A3Q9FV62</accession>
<dbReference type="SUPFAM" id="SSF53448">
    <property type="entry name" value="Nucleotide-diphospho-sugar transferases"/>
    <property type="match status" value="1"/>
</dbReference>
<dbReference type="OrthoDB" id="1523666at2"/>